<dbReference type="AlphaFoldDB" id="A0A1Q2YK68"/>
<organism evidence="1 2">
    <name type="scientific">Pichia membranifaciens</name>
    <dbReference type="NCBI Taxonomy" id="4926"/>
    <lineage>
        <taxon>Eukaryota</taxon>
        <taxon>Fungi</taxon>
        <taxon>Dikarya</taxon>
        <taxon>Ascomycota</taxon>
        <taxon>Saccharomycotina</taxon>
        <taxon>Pichiomycetes</taxon>
        <taxon>Pichiales</taxon>
        <taxon>Pichiaceae</taxon>
        <taxon>Pichia</taxon>
    </lineage>
</organism>
<dbReference type="OrthoDB" id="347435at2759"/>
<reference evidence="1 2" key="1">
    <citation type="submission" date="2016-08" db="EMBL/GenBank/DDBJ databases">
        <title>Whole genome shotgun sequence of Pichia membranifaciens KS47-1.</title>
        <authorList>
            <person name="Konishi M."/>
            <person name="Ishida M."/>
            <person name="Arakawa T."/>
            <person name="Kato Y."/>
            <person name="Horiuchi J."/>
        </authorList>
    </citation>
    <scope>NUCLEOTIDE SEQUENCE [LARGE SCALE GENOMIC DNA]</scope>
    <source>
        <strain evidence="1 2">KS47-1</strain>
    </source>
</reference>
<evidence type="ECO:0008006" key="3">
    <source>
        <dbReference type="Google" id="ProtNLM"/>
    </source>
</evidence>
<dbReference type="Proteomes" id="UP000186136">
    <property type="component" value="Unassembled WGS sequence"/>
</dbReference>
<sequence length="307" mass="35554">MKKAAASINQSRMSTSTVIDKAVAFVKPLLDERVQLQRSQHARPIVVGVEGPQGSGKTYSSIRIKHALSEAYPNFNIIQFSLDDFYLTYEQQLAVNSHNEGNVLLQGRGLPGTHDVSLLLKVFEELLANDTSCLPIQIPIYDKSAHNGKGDRQAPATWTKVDKLVDVIIFEGWFNGYMSISNDEDLIKKWHFIKKKQYPKFENITDLQIVDINRNLGRYEAIWKLFDLFICIKTSEINNVYKWRLQQEYELIRVKGRGMSDADVEQFIDRYMPIYYLYYDRLEVIQKRVKSLELNIDESRTLLSSKF</sequence>
<name>A0A1Q2YK68_9ASCO</name>
<accession>A0A1Q2YK68</accession>
<dbReference type="Gene3D" id="3.40.50.300">
    <property type="entry name" value="P-loop containing nucleotide triphosphate hydrolases"/>
    <property type="match status" value="1"/>
</dbReference>
<evidence type="ECO:0000313" key="2">
    <source>
        <dbReference type="Proteomes" id="UP000186136"/>
    </source>
</evidence>
<gene>
    <name evidence="1" type="ORF">PMKS-003265</name>
</gene>
<dbReference type="EMBL" id="BDGI01000137">
    <property type="protein sequence ID" value="GAV29763.1"/>
    <property type="molecule type" value="Genomic_DNA"/>
</dbReference>
<evidence type="ECO:0000313" key="1">
    <source>
        <dbReference type="EMBL" id="GAV29763.1"/>
    </source>
</evidence>
<comment type="caution">
    <text evidence="1">The sequence shown here is derived from an EMBL/GenBank/DDBJ whole genome shotgun (WGS) entry which is preliminary data.</text>
</comment>
<dbReference type="SUPFAM" id="SSF52540">
    <property type="entry name" value="P-loop containing nucleoside triphosphate hydrolases"/>
    <property type="match status" value="1"/>
</dbReference>
<proteinExistence type="predicted"/>
<protein>
    <recommendedName>
        <fullName evidence="3">Phosphoribulokinase/uridine kinase domain-containing protein</fullName>
    </recommendedName>
</protein>
<dbReference type="PANTHER" id="PTHR10285">
    <property type="entry name" value="URIDINE KINASE"/>
    <property type="match status" value="1"/>
</dbReference>
<dbReference type="InterPro" id="IPR027417">
    <property type="entry name" value="P-loop_NTPase"/>
</dbReference>
<keyword evidence="2" id="KW-1185">Reference proteome</keyword>